<keyword evidence="3 6" id="KW-0489">Methyltransferase</keyword>
<dbReference type="GO" id="GO:0005737">
    <property type="term" value="C:cytoplasm"/>
    <property type="evidence" value="ECO:0007669"/>
    <property type="project" value="UniProtKB-SubCell"/>
</dbReference>
<comment type="caution">
    <text evidence="7">The sequence shown here is derived from an EMBL/GenBank/DDBJ whole genome shotgun (WGS) entry which is preliminary data.</text>
</comment>
<proteinExistence type="inferred from homology"/>
<dbReference type="GO" id="GO:0008276">
    <property type="term" value="F:protein methyltransferase activity"/>
    <property type="evidence" value="ECO:0007669"/>
    <property type="project" value="UniProtKB-UniRule"/>
</dbReference>
<keyword evidence="7" id="KW-0687">Ribonucleoprotein</keyword>
<name>A0A5T0Q3B2_CAMJU</name>
<feature type="binding site" evidence="6">
    <location>
        <position position="154"/>
    </location>
    <ligand>
        <name>S-adenosyl-L-methionine</name>
        <dbReference type="ChEBI" id="CHEBI:59789"/>
    </ligand>
</feature>
<evidence type="ECO:0000256" key="2">
    <source>
        <dbReference type="ARBA" id="ARBA00022490"/>
    </source>
</evidence>
<keyword evidence="2 6" id="KW-0963">Cytoplasm</keyword>
<sequence>MQKKYYELFFIVEERYKNLFLDFAFDLGIEAIEEKDNGVYIRSHESLEELSWALEIFAQKLTTTFNLNRKIISNLSLVEKENKDWIQEYKKGIKPILVDNIYIHTTWQEEKKNCINIKINPALAFGSGHHESTYSCVKFLQKFSKSKLRALDLGCGSGILGIIMAKFGCNVEICDTDELAIDSSLENARLNGVDFHKAWCGSIDKANGLYNLIVANIIADVILILEKDIKNHLEDNAILILSGILDKYSTRIKEKFQDLKLIDEMQINEWCSFVYKNNKKDKQ</sequence>
<accession>A0A5T0Q3B2</accession>
<evidence type="ECO:0000256" key="3">
    <source>
        <dbReference type="ARBA" id="ARBA00022603"/>
    </source>
</evidence>
<dbReference type="PANTHER" id="PTHR43648">
    <property type="entry name" value="ELECTRON TRANSFER FLAVOPROTEIN BETA SUBUNIT LYSINE METHYLTRANSFERASE"/>
    <property type="match status" value="1"/>
</dbReference>
<dbReference type="EMBL" id="AACEEA010000026">
    <property type="protein sequence ID" value="EAK1948335.1"/>
    <property type="molecule type" value="Genomic_DNA"/>
</dbReference>
<reference evidence="7" key="1">
    <citation type="submission" date="2018-05" db="EMBL/GenBank/DDBJ databases">
        <authorList>
            <consortium name="NARMS: The National Antimicrobial Resistance Monitoring System"/>
        </authorList>
    </citation>
    <scope>NUCLEOTIDE SEQUENCE</scope>
    <source>
        <strain evidence="7">FSIS1607372</strain>
    </source>
</reference>
<evidence type="ECO:0000313" key="7">
    <source>
        <dbReference type="EMBL" id="EAK1948335.1"/>
    </source>
</evidence>
<keyword evidence="4 6" id="KW-0808">Transferase</keyword>
<dbReference type="GO" id="GO:0032259">
    <property type="term" value="P:methylation"/>
    <property type="evidence" value="ECO:0007669"/>
    <property type="project" value="UniProtKB-KW"/>
</dbReference>
<dbReference type="HAMAP" id="MF_00735">
    <property type="entry name" value="Methyltr_PrmA"/>
    <property type="match status" value="1"/>
</dbReference>
<evidence type="ECO:0000256" key="1">
    <source>
        <dbReference type="ARBA" id="ARBA00009741"/>
    </source>
</evidence>
<protein>
    <recommendedName>
        <fullName evidence="6">Ribosomal protein L11 methyltransferase</fullName>
        <shortName evidence="6">L11 Mtase</shortName>
        <ecNumber evidence="6">2.1.1.-</ecNumber>
    </recommendedName>
</protein>
<comment type="subcellular location">
    <subcellularLocation>
        <location evidence="6">Cytoplasm</location>
    </subcellularLocation>
</comment>
<feature type="binding site" evidence="6">
    <location>
        <position position="175"/>
    </location>
    <ligand>
        <name>S-adenosyl-L-methionine</name>
        <dbReference type="ChEBI" id="CHEBI:59789"/>
    </ligand>
</feature>
<gene>
    <name evidence="6" type="primary">prmA</name>
    <name evidence="7" type="ORF">BG735_06760</name>
</gene>
<dbReference type="AlphaFoldDB" id="A0A5T0Q3B2"/>
<organism evidence="7">
    <name type="scientific">Campylobacter jejuni</name>
    <dbReference type="NCBI Taxonomy" id="197"/>
    <lineage>
        <taxon>Bacteria</taxon>
        <taxon>Pseudomonadati</taxon>
        <taxon>Campylobacterota</taxon>
        <taxon>Epsilonproteobacteria</taxon>
        <taxon>Campylobacterales</taxon>
        <taxon>Campylobacteraceae</taxon>
        <taxon>Campylobacter</taxon>
    </lineage>
</organism>
<dbReference type="Pfam" id="PF06325">
    <property type="entry name" value="PrmA"/>
    <property type="match status" value="1"/>
</dbReference>
<dbReference type="CDD" id="cd02440">
    <property type="entry name" value="AdoMet_MTases"/>
    <property type="match status" value="1"/>
</dbReference>
<keyword evidence="5 6" id="KW-0949">S-adenosyl-L-methionine</keyword>
<dbReference type="EC" id="2.1.1.-" evidence="6"/>
<keyword evidence="7" id="KW-0689">Ribosomal protein</keyword>
<comment type="function">
    <text evidence="6">Methylates ribosomal protein L11.</text>
</comment>
<comment type="similarity">
    <text evidence="1 6">Belongs to the methyltransferase superfamily. PrmA family.</text>
</comment>
<dbReference type="RefSeq" id="WP_070317070.1">
    <property type="nucleotide sequence ID" value="NZ_CP125395.1"/>
</dbReference>
<dbReference type="SUPFAM" id="SSF53335">
    <property type="entry name" value="S-adenosyl-L-methionine-dependent methyltransferases"/>
    <property type="match status" value="1"/>
</dbReference>
<feature type="binding site" evidence="6">
    <location>
        <position position="133"/>
    </location>
    <ligand>
        <name>S-adenosyl-L-methionine</name>
        <dbReference type="ChEBI" id="CHEBI:59789"/>
    </ligand>
</feature>
<dbReference type="InterPro" id="IPR050078">
    <property type="entry name" value="Ribosomal_L11_MeTrfase_PrmA"/>
</dbReference>
<dbReference type="InterPro" id="IPR004498">
    <property type="entry name" value="Ribosomal_PrmA_MeTrfase"/>
</dbReference>
<dbReference type="PIRSF" id="PIRSF000401">
    <property type="entry name" value="RPL11_MTase"/>
    <property type="match status" value="1"/>
</dbReference>
<dbReference type="PANTHER" id="PTHR43648:SF1">
    <property type="entry name" value="ELECTRON TRANSFER FLAVOPROTEIN BETA SUBUNIT LYSINE METHYLTRANSFERASE"/>
    <property type="match status" value="1"/>
</dbReference>
<dbReference type="Gene3D" id="3.40.50.150">
    <property type="entry name" value="Vaccinia Virus protein VP39"/>
    <property type="match status" value="1"/>
</dbReference>
<dbReference type="InterPro" id="IPR029063">
    <property type="entry name" value="SAM-dependent_MTases_sf"/>
</dbReference>
<evidence type="ECO:0000256" key="4">
    <source>
        <dbReference type="ARBA" id="ARBA00022679"/>
    </source>
</evidence>
<evidence type="ECO:0000256" key="6">
    <source>
        <dbReference type="HAMAP-Rule" id="MF_00735"/>
    </source>
</evidence>
<evidence type="ECO:0000256" key="5">
    <source>
        <dbReference type="ARBA" id="ARBA00022691"/>
    </source>
</evidence>
<dbReference type="GO" id="GO:0005840">
    <property type="term" value="C:ribosome"/>
    <property type="evidence" value="ECO:0007669"/>
    <property type="project" value="UniProtKB-KW"/>
</dbReference>
<feature type="binding site" evidence="6">
    <location>
        <position position="216"/>
    </location>
    <ligand>
        <name>S-adenosyl-L-methionine</name>
        <dbReference type="ChEBI" id="CHEBI:59789"/>
    </ligand>
</feature>
<dbReference type="NCBIfam" id="NF001786">
    <property type="entry name" value="PRK00517.2-4"/>
    <property type="match status" value="1"/>
</dbReference>
<comment type="catalytic activity">
    <reaction evidence="6">
        <text>L-lysyl-[protein] + 3 S-adenosyl-L-methionine = N(6),N(6),N(6)-trimethyl-L-lysyl-[protein] + 3 S-adenosyl-L-homocysteine + 3 H(+)</text>
        <dbReference type="Rhea" id="RHEA:54192"/>
        <dbReference type="Rhea" id="RHEA-COMP:9752"/>
        <dbReference type="Rhea" id="RHEA-COMP:13826"/>
        <dbReference type="ChEBI" id="CHEBI:15378"/>
        <dbReference type="ChEBI" id="CHEBI:29969"/>
        <dbReference type="ChEBI" id="CHEBI:57856"/>
        <dbReference type="ChEBI" id="CHEBI:59789"/>
        <dbReference type="ChEBI" id="CHEBI:61961"/>
    </reaction>
</comment>